<dbReference type="SUPFAM" id="SSF53850">
    <property type="entry name" value="Periplasmic binding protein-like II"/>
    <property type="match status" value="1"/>
</dbReference>
<dbReference type="EMBL" id="JACSPR010000015">
    <property type="protein sequence ID" value="MBD8031367.1"/>
    <property type="molecule type" value="Genomic_DNA"/>
</dbReference>
<proteinExistence type="predicted"/>
<sequence length="441" mass="47868">MSFNPQLSRRHFLAAVGVAGAGATLTACAGTGASTDSADATTAEGATNTIVWWSNHPGNSKDVELEIIARFEEENPDLTVQLVDAGANYAEVSQKFNAALSGGDLPDVVVLSDTEWFNFALNGATANIDEVAKRNNIDTSSYVDSLYNDYEHKGGHYGLPFARSTTLFYYNRELWNEAGLPDRGPESWEEFSEWGPKIQEAMDSGHALGWGDAVNYLSWTFEGPMWSLGGNYSEGWESRLTTPETIRSVEWLKSTVDEGWATVSTDITNEFATGIVGSCIQSTGSLSSVEAAATFDWAVAPLPNPTGEGACPTGGAGLGIPSGISEERQDNAIKFIDFLTNSANTGYWSRETGYVPVRKDAAEDPEHRAFLDENPAYNVAVEQLPDTRVQDNYRVLLPNGDRTIGDALEKICLTGADIDVTLAETEQQLDTIYKRDIEPLL</sequence>
<reference evidence="2 3" key="1">
    <citation type="submission" date="2020-08" db="EMBL/GenBank/DDBJ databases">
        <title>A Genomic Blueprint of the Chicken Gut Microbiome.</title>
        <authorList>
            <person name="Gilroy R."/>
            <person name="Ravi A."/>
            <person name="Getino M."/>
            <person name="Pursley I."/>
            <person name="Horton D.L."/>
            <person name="Alikhan N.-F."/>
            <person name="Baker D."/>
            <person name="Gharbi K."/>
            <person name="Hall N."/>
            <person name="Watson M."/>
            <person name="Adriaenssens E.M."/>
            <person name="Foster-Nyarko E."/>
            <person name="Jarju S."/>
            <person name="Secka A."/>
            <person name="Antonio M."/>
            <person name="Oren A."/>
            <person name="Chaudhuri R."/>
            <person name="La Ragione R.M."/>
            <person name="Hildebrand F."/>
            <person name="Pallen M.J."/>
        </authorList>
    </citation>
    <scope>NUCLEOTIDE SEQUENCE [LARGE SCALE GENOMIC DNA]</scope>
    <source>
        <strain evidence="2 3">Sa1YVA5</strain>
    </source>
</reference>
<dbReference type="PANTHER" id="PTHR43649:SF30">
    <property type="entry name" value="ABC TRANSPORTER SUBSTRATE-BINDING PROTEIN"/>
    <property type="match status" value="1"/>
</dbReference>
<dbReference type="InterPro" id="IPR006311">
    <property type="entry name" value="TAT_signal"/>
</dbReference>
<evidence type="ECO:0000313" key="2">
    <source>
        <dbReference type="EMBL" id="MBD8031367.1"/>
    </source>
</evidence>
<feature type="chain" id="PRO_5039285459" evidence="1">
    <location>
        <begin position="30"/>
        <end position="441"/>
    </location>
</feature>
<evidence type="ECO:0000313" key="3">
    <source>
        <dbReference type="Proteomes" id="UP000650224"/>
    </source>
</evidence>
<accession>A0A8I0LBX4</accession>
<dbReference type="InterPro" id="IPR006059">
    <property type="entry name" value="SBP"/>
</dbReference>
<dbReference type="InterPro" id="IPR050490">
    <property type="entry name" value="Bact_solute-bd_prot1"/>
</dbReference>
<feature type="signal peptide" evidence="1">
    <location>
        <begin position="1"/>
        <end position="29"/>
    </location>
</feature>
<keyword evidence="3" id="KW-1185">Reference proteome</keyword>
<dbReference type="RefSeq" id="WP_191734592.1">
    <property type="nucleotide sequence ID" value="NZ_JACSPR010000015.1"/>
</dbReference>
<dbReference type="CDD" id="cd14748">
    <property type="entry name" value="PBP2_UgpB"/>
    <property type="match status" value="1"/>
</dbReference>
<keyword evidence="1" id="KW-0732">Signal</keyword>
<dbReference type="PANTHER" id="PTHR43649">
    <property type="entry name" value="ARABINOSE-BINDING PROTEIN-RELATED"/>
    <property type="match status" value="1"/>
</dbReference>
<evidence type="ECO:0000256" key="1">
    <source>
        <dbReference type="SAM" id="SignalP"/>
    </source>
</evidence>
<name>A0A8I0LBX4_9CORY</name>
<gene>
    <name evidence="2" type="ORF">H9627_13780</name>
</gene>
<comment type="caution">
    <text evidence="2">The sequence shown here is derived from an EMBL/GenBank/DDBJ whole genome shotgun (WGS) entry which is preliminary data.</text>
</comment>
<protein>
    <submittedName>
        <fullName evidence="2">ABC transporter substrate-binding protein</fullName>
    </submittedName>
</protein>
<dbReference type="Gene3D" id="3.40.190.10">
    <property type="entry name" value="Periplasmic binding protein-like II"/>
    <property type="match status" value="1"/>
</dbReference>
<dbReference type="PROSITE" id="PS51318">
    <property type="entry name" value="TAT"/>
    <property type="match status" value="1"/>
</dbReference>
<dbReference type="Pfam" id="PF13416">
    <property type="entry name" value="SBP_bac_8"/>
    <property type="match status" value="1"/>
</dbReference>
<dbReference type="Proteomes" id="UP000650224">
    <property type="component" value="Unassembled WGS sequence"/>
</dbReference>
<organism evidence="2 3">
    <name type="scientific">Corynebacterium gallinarum</name>
    <dbReference type="NCBI Taxonomy" id="2762214"/>
    <lineage>
        <taxon>Bacteria</taxon>
        <taxon>Bacillati</taxon>
        <taxon>Actinomycetota</taxon>
        <taxon>Actinomycetes</taxon>
        <taxon>Mycobacteriales</taxon>
        <taxon>Corynebacteriaceae</taxon>
        <taxon>Corynebacterium</taxon>
    </lineage>
</organism>
<dbReference type="AlphaFoldDB" id="A0A8I0LBX4"/>